<dbReference type="KEGG" id="eao:BD94_3843"/>
<feature type="chain" id="PRO_5001717879" evidence="12">
    <location>
        <begin position="19"/>
        <end position="702"/>
    </location>
</feature>
<dbReference type="RefSeq" id="WP_024563979.1">
    <property type="nucleotide sequence ID" value="NZ_CP007547.1"/>
</dbReference>
<dbReference type="SUPFAM" id="SSF56935">
    <property type="entry name" value="Porins"/>
    <property type="match status" value="1"/>
</dbReference>
<reference evidence="15" key="2">
    <citation type="journal article" date="2015" name="Genome Biol. Evol.">
        <title>Complete Genome Sequence and Transcriptomic Analysis of the Novel Pathogen Elizabethkingia anophelis in Response to Oxidative Stress.</title>
        <authorList>
            <person name="Li Y."/>
            <person name="Liu Y."/>
            <person name="Chew S.C."/>
            <person name="Tay M."/>
            <person name="Salido M.M."/>
            <person name="Teo J."/>
            <person name="Lauro F.M."/>
            <person name="Givskov M."/>
            <person name="Yang L."/>
        </authorList>
    </citation>
    <scope>NUCLEOTIDE SEQUENCE</scope>
    <source>
        <strain evidence="15">NUHP1</strain>
    </source>
</reference>
<evidence type="ECO:0000256" key="7">
    <source>
        <dbReference type="ARBA" id="ARBA00023136"/>
    </source>
</evidence>
<keyword evidence="4 10" id="KW-0812">Transmembrane</keyword>
<comment type="subcellular location">
    <subcellularLocation>
        <location evidence="1 10">Cell outer membrane</location>
        <topology evidence="1 10">Multi-pass membrane protein</topology>
    </subcellularLocation>
</comment>
<accession>A0A077EMC9</accession>
<sequence length="702" mass="78909">MKGLFFLSALSAASIAFAQSKQDTVREIDEVRVIKRLPITKDIVNVEKDLGRKNLGQDLPYLLKNQTSVETTTDAGNGVGYTGLRIRGVDGTRINVMLNGVPYNDSESQGTFFVNIPDVTSSASNVIIQRGVGTSTNGVAAFGASVNIIGRDPEEQPYFSTQNSVGSFNTHKHSFEAGTGSLLNGKLSFMGRYSIIKSDGYIDRAFSDLNSYNFVGVYKDGNTKIRFQTFGGDQQTYQAWNGISKVQYEINPRYNPSGEIYDKDGKVIGFYKNETDNYKQQHYHLLWEQRFNDNWKLNTTLHYTRGLGYYENYKSNQKFSKYGIPPYVIGAETITSGDMIRRKWLDNDFYGIVSELNGKVNKWDLNFGIVANQYYGRHYGQIISGSNLQQIDLPIEYYRNNATKNEISGYAKALYKFGDLEMFGDLQLRNITYHSNVIKASAEEAPTFDKKFTFFNPKVGFNYHLDGGTLYLSYANAHREPVRDDIVNAPDVKPETLHDFELGYNKTFNGLSITANAYYMLYKDQLVLIGAINGVGASLRKNVGRSYRAGIELGAGYQFSEKFNALLNATFSQNKNKNYIVQLSDTETENLGTTNTSFSPNFIGNLTLNYLPVKDLQFSLVNKLVGSQYLDNTNAPESKIKSYYLSDFIASYQVAWGRTDIGFSLLVNNIFNQKYINNGYSGPFYYAQAGANFLAGVSLKFH</sequence>
<dbReference type="PANTHER" id="PTHR30069:SF29">
    <property type="entry name" value="HEMOGLOBIN AND HEMOGLOBIN-HAPTOGLOBIN-BINDING PROTEIN 1-RELATED"/>
    <property type="match status" value="1"/>
</dbReference>
<evidence type="ECO:0000256" key="11">
    <source>
        <dbReference type="RuleBase" id="RU003357"/>
    </source>
</evidence>
<organism evidence="15 16">
    <name type="scientific">Elizabethkingia anophelis NUHP1</name>
    <dbReference type="NCBI Taxonomy" id="1338011"/>
    <lineage>
        <taxon>Bacteria</taxon>
        <taxon>Pseudomonadati</taxon>
        <taxon>Bacteroidota</taxon>
        <taxon>Flavobacteriia</taxon>
        <taxon>Flavobacteriales</taxon>
        <taxon>Weeksellaceae</taxon>
        <taxon>Elizabethkingia</taxon>
    </lineage>
</organism>
<feature type="signal peptide" evidence="12">
    <location>
        <begin position="1"/>
        <end position="18"/>
    </location>
</feature>
<dbReference type="GO" id="GO:0009279">
    <property type="term" value="C:cell outer membrane"/>
    <property type="evidence" value="ECO:0007669"/>
    <property type="project" value="UniProtKB-SubCell"/>
</dbReference>
<dbReference type="Pfam" id="PF00593">
    <property type="entry name" value="TonB_dep_Rec_b-barrel"/>
    <property type="match status" value="1"/>
</dbReference>
<keyword evidence="7 10" id="KW-0472">Membrane</keyword>
<keyword evidence="3 10" id="KW-1134">Transmembrane beta strand</keyword>
<keyword evidence="6 11" id="KW-0798">TonB box</keyword>
<feature type="domain" description="TonB-dependent receptor-like beta-barrel" evidence="13">
    <location>
        <begin position="223"/>
        <end position="670"/>
    </location>
</feature>
<dbReference type="eggNOG" id="COG4774">
    <property type="taxonomic scope" value="Bacteria"/>
</dbReference>
<dbReference type="PROSITE" id="PS52016">
    <property type="entry name" value="TONB_DEPENDENT_REC_3"/>
    <property type="match status" value="1"/>
</dbReference>
<evidence type="ECO:0000259" key="13">
    <source>
        <dbReference type="Pfam" id="PF00593"/>
    </source>
</evidence>
<evidence type="ECO:0000256" key="12">
    <source>
        <dbReference type="SAM" id="SignalP"/>
    </source>
</evidence>
<keyword evidence="8 15" id="KW-0675">Receptor</keyword>
<evidence type="ECO:0000256" key="8">
    <source>
        <dbReference type="ARBA" id="ARBA00023170"/>
    </source>
</evidence>
<evidence type="ECO:0000256" key="10">
    <source>
        <dbReference type="PROSITE-ProRule" id="PRU01360"/>
    </source>
</evidence>
<gene>
    <name evidence="15" type="ORF">BD94_3843</name>
</gene>
<evidence type="ECO:0000256" key="1">
    <source>
        <dbReference type="ARBA" id="ARBA00004571"/>
    </source>
</evidence>
<evidence type="ECO:0000256" key="6">
    <source>
        <dbReference type="ARBA" id="ARBA00023077"/>
    </source>
</evidence>
<dbReference type="InterPro" id="IPR039426">
    <property type="entry name" value="TonB-dep_rcpt-like"/>
</dbReference>
<dbReference type="HOGENOM" id="CLU_378515_0_0_10"/>
<evidence type="ECO:0000256" key="9">
    <source>
        <dbReference type="ARBA" id="ARBA00023237"/>
    </source>
</evidence>
<dbReference type="STRING" id="1338011.BD94_3843"/>
<dbReference type="GO" id="GO:0015344">
    <property type="term" value="F:siderophore uptake transmembrane transporter activity"/>
    <property type="evidence" value="ECO:0007669"/>
    <property type="project" value="TreeGrafter"/>
</dbReference>
<evidence type="ECO:0000256" key="5">
    <source>
        <dbReference type="ARBA" id="ARBA00022729"/>
    </source>
</evidence>
<keyword evidence="9 10" id="KW-0998">Cell outer membrane</keyword>
<reference evidence="15" key="1">
    <citation type="journal article" date="2013" name="Lancet">
        <title>First case of E anophelis outbreak in an intensive-care unit.</title>
        <authorList>
            <person name="Teo J."/>
            <person name="Tan S.Y."/>
            <person name="Tay M."/>
            <person name="Ding Y."/>
            <person name="Kjelleberg S."/>
            <person name="Givskov M."/>
            <person name="Lin R.T."/>
            <person name="Yang L."/>
        </authorList>
    </citation>
    <scope>NUCLEOTIDE SEQUENCE [LARGE SCALE GENOMIC DNA]</scope>
    <source>
        <strain evidence="15">NUHP1</strain>
    </source>
</reference>
<evidence type="ECO:0000313" key="16">
    <source>
        <dbReference type="Proteomes" id="UP000028933"/>
    </source>
</evidence>
<evidence type="ECO:0000256" key="4">
    <source>
        <dbReference type="ARBA" id="ARBA00022692"/>
    </source>
</evidence>
<dbReference type="PANTHER" id="PTHR30069">
    <property type="entry name" value="TONB-DEPENDENT OUTER MEMBRANE RECEPTOR"/>
    <property type="match status" value="1"/>
</dbReference>
<name>A0A077EMC9_9FLAO</name>
<evidence type="ECO:0000313" key="15">
    <source>
        <dbReference type="EMBL" id="AIL47618.1"/>
    </source>
</evidence>
<dbReference type="Gene3D" id="2.170.130.10">
    <property type="entry name" value="TonB-dependent receptor, plug domain"/>
    <property type="match status" value="1"/>
</dbReference>
<dbReference type="InterPro" id="IPR036942">
    <property type="entry name" value="Beta-barrel_TonB_sf"/>
</dbReference>
<keyword evidence="5 12" id="KW-0732">Signal</keyword>
<dbReference type="GO" id="GO:0044718">
    <property type="term" value="P:siderophore transmembrane transport"/>
    <property type="evidence" value="ECO:0007669"/>
    <property type="project" value="TreeGrafter"/>
</dbReference>
<dbReference type="InterPro" id="IPR012910">
    <property type="entry name" value="Plug_dom"/>
</dbReference>
<evidence type="ECO:0000256" key="2">
    <source>
        <dbReference type="ARBA" id="ARBA00022448"/>
    </source>
</evidence>
<evidence type="ECO:0000256" key="3">
    <source>
        <dbReference type="ARBA" id="ARBA00022452"/>
    </source>
</evidence>
<evidence type="ECO:0000259" key="14">
    <source>
        <dbReference type="Pfam" id="PF07715"/>
    </source>
</evidence>
<dbReference type="InterPro" id="IPR037066">
    <property type="entry name" value="Plug_dom_sf"/>
</dbReference>
<proteinExistence type="inferred from homology"/>
<dbReference type="AlphaFoldDB" id="A0A077EMC9"/>
<dbReference type="Proteomes" id="UP000028933">
    <property type="component" value="Chromosome"/>
</dbReference>
<comment type="similarity">
    <text evidence="10 11">Belongs to the TonB-dependent receptor family.</text>
</comment>
<dbReference type="InterPro" id="IPR000531">
    <property type="entry name" value="Beta-barrel_TonB"/>
</dbReference>
<dbReference type="EMBL" id="CP007547">
    <property type="protein sequence ID" value="AIL47618.1"/>
    <property type="molecule type" value="Genomic_DNA"/>
</dbReference>
<dbReference type="Pfam" id="PF07715">
    <property type="entry name" value="Plug"/>
    <property type="match status" value="1"/>
</dbReference>
<protein>
    <submittedName>
        <fullName evidence="15">Thiamin-regulated outer membrane receptor Omr1</fullName>
    </submittedName>
</protein>
<feature type="domain" description="TonB-dependent receptor plug" evidence="14">
    <location>
        <begin position="47"/>
        <end position="144"/>
    </location>
</feature>
<keyword evidence="2 10" id="KW-0813">Transport</keyword>
<dbReference type="Gene3D" id="2.40.170.20">
    <property type="entry name" value="TonB-dependent receptor, beta-barrel domain"/>
    <property type="match status" value="1"/>
</dbReference>